<protein>
    <submittedName>
        <fullName evidence="3">Uncharacterized protein</fullName>
    </submittedName>
</protein>
<reference evidence="3 4" key="1">
    <citation type="submission" date="2024-01" db="EMBL/GenBank/DDBJ databases">
        <title>Comparative genomics of Cryptococcus and Kwoniella reveals pathogenesis evolution and contrasting modes of karyotype evolution via chromosome fusion or intercentromeric recombination.</title>
        <authorList>
            <person name="Coelho M.A."/>
            <person name="David-Palma M."/>
            <person name="Shea T."/>
            <person name="Bowers K."/>
            <person name="McGinley-Smith S."/>
            <person name="Mohammad A.W."/>
            <person name="Gnirke A."/>
            <person name="Yurkov A.M."/>
            <person name="Nowrousian M."/>
            <person name="Sun S."/>
            <person name="Cuomo C.A."/>
            <person name="Heitman J."/>
        </authorList>
    </citation>
    <scope>NUCLEOTIDE SEQUENCE [LARGE SCALE GENOMIC DNA]</scope>
    <source>
        <strain evidence="3">CBS 11374</strain>
    </source>
</reference>
<evidence type="ECO:0000313" key="4">
    <source>
        <dbReference type="Proteomes" id="UP001329825"/>
    </source>
</evidence>
<name>A0ABZ1CVE8_9TREE</name>
<feature type="compositionally biased region" description="Low complexity" evidence="1">
    <location>
        <begin position="120"/>
        <end position="136"/>
    </location>
</feature>
<feature type="region of interest" description="Disordered" evidence="1">
    <location>
        <begin position="612"/>
        <end position="772"/>
    </location>
</feature>
<feature type="compositionally biased region" description="Low complexity" evidence="1">
    <location>
        <begin position="445"/>
        <end position="455"/>
    </location>
</feature>
<sequence>MVTHLDRDWGREGIGTKNLRMKIGMDMGIRMDVESGPSNHRSISSSVRNRQHRQQSHKALYQDENDEHQRDLPRRSKRRRSQSSKSSTSAFLPPIFLLPFLCTISAAPAPAPPPTRTRRNTPLSPSSTSAITQQTSSATSSSYSIASYVEDRKIQYLTSVSTPSTLPTNVAYVDETVLPYLLTIHEDGYWRRAEGGWSLYGRQVANPTVGPILADDDGEATATGTENAESTITHPSYAVESVLPNGWGISSNRTSIYKVPLIAIASVVIAMGIVALIIFIVISRKKKHRKQKRAKERLRRKALAAAGIKEEELNSSVAEAAFKEKLAELEDQHLARKKRNGQINFSKGKVRVWNQRLGMRKRKGKGKDKQYANDLVDQVEEEKPIDGVDEIQPSSPTSILDREVSRQSGDDQVVGDERGSGSRRSSLSSSRRTDRLETTSPQSPATEAEASTAASAAGVPYFPPAYRPASVRSLHRHNSAAASSAGPSQPIVNHDVPTVLSGVEKTQAPGYYPAPATEDGEVALAVASRSEGKARLIDPPLPEEEDNEDRMRHIATDDKRVLERMRLGASAPPNIVRSEPEEGDDNTGEGPSAPTVQVDDQGFEQLDESQLHVPNDIPLPSPTLTEGGFLPSPPRLNTRLTSTFDGIPTSPSMMNSDSTHLLPSAPPAAPLTIDDNVPSAPPLLDEDDEEDDATRLAPVFQIGEGEDDSLNSLPSDEPTTTEDDHPHVANDEEGSSGNHLDSESRVNESFSNALPLPSNSGTGVVFLPRYEP</sequence>
<keyword evidence="4" id="KW-1185">Reference proteome</keyword>
<feature type="region of interest" description="Disordered" evidence="1">
    <location>
        <begin position="31"/>
        <end position="88"/>
    </location>
</feature>
<accession>A0ABZ1CVE8</accession>
<dbReference type="RefSeq" id="XP_062790243.1">
    <property type="nucleotide sequence ID" value="XM_062934192.1"/>
</dbReference>
<evidence type="ECO:0000313" key="3">
    <source>
        <dbReference type="EMBL" id="WRT65503.1"/>
    </source>
</evidence>
<keyword evidence="2" id="KW-0472">Membrane</keyword>
<feature type="compositionally biased region" description="Polar residues" evidence="1">
    <location>
        <begin position="747"/>
        <end position="762"/>
    </location>
</feature>
<dbReference type="Proteomes" id="UP001329825">
    <property type="component" value="Chromosome 3"/>
</dbReference>
<feature type="compositionally biased region" description="Polar residues" evidence="1">
    <location>
        <begin position="36"/>
        <end position="48"/>
    </location>
</feature>
<dbReference type="GeneID" id="87954577"/>
<feature type="region of interest" description="Disordered" evidence="1">
    <location>
        <begin position="109"/>
        <end position="136"/>
    </location>
</feature>
<proteinExistence type="predicted"/>
<feature type="compositionally biased region" description="Polar residues" evidence="1">
    <location>
        <begin position="638"/>
        <end position="659"/>
    </location>
</feature>
<gene>
    <name evidence="3" type="ORF">IL334_002446</name>
</gene>
<organism evidence="3 4">
    <name type="scientific">Kwoniella shivajii</name>
    <dbReference type="NCBI Taxonomy" id="564305"/>
    <lineage>
        <taxon>Eukaryota</taxon>
        <taxon>Fungi</taxon>
        <taxon>Dikarya</taxon>
        <taxon>Basidiomycota</taxon>
        <taxon>Agaricomycotina</taxon>
        <taxon>Tremellomycetes</taxon>
        <taxon>Tremellales</taxon>
        <taxon>Cryptococcaceae</taxon>
        <taxon>Kwoniella</taxon>
    </lineage>
</organism>
<dbReference type="EMBL" id="CP141883">
    <property type="protein sequence ID" value="WRT65503.1"/>
    <property type="molecule type" value="Genomic_DNA"/>
</dbReference>
<evidence type="ECO:0000256" key="2">
    <source>
        <dbReference type="SAM" id="Phobius"/>
    </source>
</evidence>
<feature type="transmembrane region" description="Helical" evidence="2">
    <location>
        <begin position="259"/>
        <end position="282"/>
    </location>
</feature>
<feature type="compositionally biased region" description="Basic and acidic residues" evidence="1">
    <location>
        <begin position="400"/>
        <end position="420"/>
    </location>
</feature>
<feature type="region of interest" description="Disordered" evidence="1">
    <location>
        <begin position="378"/>
        <end position="455"/>
    </location>
</feature>
<keyword evidence="2" id="KW-0812">Transmembrane</keyword>
<evidence type="ECO:0000256" key="1">
    <source>
        <dbReference type="SAM" id="MobiDB-lite"/>
    </source>
</evidence>
<feature type="region of interest" description="Disordered" evidence="1">
    <location>
        <begin position="569"/>
        <end position="597"/>
    </location>
</feature>
<keyword evidence="2" id="KW-1133">Transmembrane helix</keyword>